<evidence type="ECO:0000313" key="1">
    <source>
        <dbReference type="EMBL" id="PSS00943.1"/>
    </source>
</evidence>
<keyword evidence="2" id="KW-1185">Reference proteome</keyword>
<proteinExistence type="predicted"/>
<dbReference type="InParanoid" id="A0A2T3AK11"/>
<reference evidence="1 2" key="1">
    <citation type="journal article" date="2018" name="Mycol. Prog.">
        <title>Coniella lustricola, a new species from submerged detritus.</title>
        <authorList>
            <person name="Raudabaugh D.B."/>
            <person name="Iturriaga T."/>
            <person name="Carver A."/>
            <person name="Mondo S."/>
            <person name="Pangilinan J."/>
            <person name="Lipzen A."/>
            <person name="He G."/>
            <person name="Amirebrahimi M."/>
            <person name="Grigoriev I.V."/>
            <person name="Miller A.N."/>
        </authorList>
    </citation>
    <scope>NUCLEOTIDE SEQUENCE [LARGE SCALE GENOMIC DNA]</scope>
    <source>
        <strain evidence="1 2">B22-T-1</strain>
    </source>
</reference>
<gene>
    <name evidence="1" type="ORF">BD289DRAFT_284646</name>
</gene>
<accession>A0A2T3AK11</accession>
<name>A0A2T3AK11_9PEZI</name>
<dbReference type="AlphaFoldDB" id="A0A2T3AK11"/>
<evidence type="ECO:0000313" key="2">
    <source>
        <dbReference type="Proteomes" id="UP000241462"/>
    </source>
</evidence>
<dbReference type="Proteomes" id="UP000241462">
    <property type="component" value="Unassembled WGS sequence"/>
</dbReference>
<sequence length="185" mass="20395">MRPIFAELPPLYPSEKGDANPILSYSCSLYPAMYRRLLKFSGFPFSCMRCVARWTSYRAAPPLNSSSDRSAAGLSEETSLPSDAYSMAFYGRARIFGVIEELGFPILPAANGASFDSGTAACFTWSQIGWPLKRPLHTPLASIWCGPARFDSDLSKQLGTGTDAQSTTHTAASIRRHFNRQQRNL</sequence>
<protein>
    <submittedName>
        <fullName evidence="1">Uncharacterized protein</fullName>
    </submittedName>
</protein>
<dbReference type="EMBL" id="KZ678380">
    <property type="protein sequence ID" value="PSS00943.1"/>
    <property type="molecule type" value="Genomic_DNA"/>
</dbReference>
<organism evidence="1 2">
    <name type="scientific">Coniella lustricola</name>
    <dbReference type="NCBI Taxonomy" id="2025994"/>
    <lineage>
        <taxon>Eukaryota</taxon>
        <taxon>Fungi</taxon>
        <taxon>Dikarya</taxon>
        <taxon>Ascomycota</taxon>
        <taxon>Pezizomycotina</taxon>
        <taxon>Sordariomycetes</taxon>
        <taxon>Sordariomycetidae</taxon>
        <taxon>Diaporthales</taxon>
        <taxon>Schizoparmaceae</taxon>
        <taxon>Coniella</taxon>
    </lineage>
</organism>